<organism evidence="1 2">
    <name type="scientific">Pristionchus entomophagus</name>
    <dbReference type="NCBI Taxonomy" id="358040"/>
    <lineage>
        <taxon>Eukaryota</taxon>
        <taxon>Metazoa</taxon>
        <taxon>Ecdysozoa</taxon>
        <taxon>Nematoda</taxon>
        <taxon>Chromadorea</taxon>
        <taxon>Rhabditida</taxon>
        <taxon>Rhabditina</taxon>
        <taxon>Diplogasteromorpha</taxon>
        <taxon>Diplogasteroidea</taxon>
        <taxon>Neodiplogasteridae</taxon>
        <taxon>Pristionchus</taxon>
    </lineage>
</organism>
<dbReference type="AlphaFoldDB" id="A0AAV5TGT6"/>
<gene>
    <name evidence="1" type="ORF">PENTCL1PPCAC_15655</name>
</gene>
<accession>A0AAV5TGT6</accession>
<sequence length="100" mass="11229">RCPISAMNCSHMMSTTSVHTSAPECIDIMRSTKIPSILMRSRTNCKNSASYKYRLKLMSASSSLRTMNFFRCSSGSEAKIHVRIEAIVVTARTVYQIQSM</sequence>
<reference evidence="1" key="1">
    <citation type="submission" date="2023-10" db="EMBL/GenBank/DDBJ databases">
        <title>Genome assembly of Pristionchus species.</title>
        <authorList>
            <person name="Yoshida K."/>
            <person name="Sommer R.J."/>
        </authorList>
    </citation>
    <scope>NUCLEOTIDE SEQUENCE</scope>
    <source>
        <strain evidence="1">RS0144</strain>
    </source>
</reference>
<evidence type="ECO:0000313" key="1">
    <source>
        <dbReference type="EMBL" id="GMS93480.1"/>
    </source>
</evidence>
<dbReference type="Proteomes" id="UP001432027">
    <property type="component" value="Unassembled WGS sequence"/>
</dbReference>
<comment type="caution">
    <text evidence="1">The sequence shown here is derived from an EMBL/GenBank/DDBJ whole genome shotgun (WGS) entry which is preliminary data.</text>
</comment>
<name>A0AAV5TGT6_9BILA</name>
<evidence type="ECO:0000313" key="2">
    <source>
        <dbReference type="Proteomes" id="UP001432027"/>
    </source>
</evidence>
<keyword evidence="2" id="KW-1185">Reference proteome</keyword>
<protein>
    <submittedName>
        <fullName evidence="1">Uncharacterized protein</fullName>
    </submittedName>
</protein>
<feature type="non-terminal residue" evidence="1">
    <location>
        <position position="1"/>
    </location>
</feature>
<dbReference type="EMBL" id="BTSX01000004">
    <property type="protein sequence ID" value="GMS93480.1"/>
    <property type="molecule type" value="Genomic_DNA"/>
</dbReference>
<proteinExistence type="predicted"/>
<feature type="non-terminal residue" evidence="1">
    <location>
        <position position="100"/>
    </location>
</feature>